<dbReference type="SUPFAM" id="SSF69318">
    <property type="entry name" value="Integrin alpha N-terminal domain"/>
    <property type="match status" value="1"/>
</dbReference>
<sequence length="591" mass="66393">MPERLELNNLAGEDNIFQVKLLWRRLPMFRMINLILLLVLGLSVCPVRADENLDRGLVALARDRGQVFLSWRLLRSDPEDIAFNIYRVEVLTGKTEKVNAEPLAKSTCYLDDKADPGASYRYWVRPLVQGRELEPSKPFFVRAFPFSIPYVQILLKGNYTAHNVAVADLDSDGAYDYIIKQPDFNTDPWREPGYWERSRDTYKIEAYTSQGKFLWRYDMGWAIEMGTWYAPYIVYDIDGDGRAELYAKAGEGDPREIDGEVVSGPEYLVKIDGLRGELSGKIPWFSREGFDAEMSHVTRNFLTVAYLDGKKPSLIMQRGTYRIIKTGAFDAGLEKLWYWEASGPDEKYQGQGQHGLMSADIDGDGRDELVIGSAALDDNGRALWTTGLGHPDVGYVADIDPDRPGLEIFYGLETAHQSGGVCLAEAKTGKIIWSYDGPTKHVHEQGMVGDIDSAHPGLECYAGESDGSQYWLYSAKGERLSDKSFGDLAPRAIWWDGDPQKEIECRGRIFNYGADTLTVVEGTVIGMADCLGDWREEIITSLPGEIRIYSTSIPTETRRVCLMQDRQYRLGVAAASMGYFYPPQLGGNTIP</sequence>
<feature type="domain" description="Rhamnogalacturonan lyase family 11 C-terminal" evidence="2">
    <location>
        <begin position="158"/>
        <end position="584"/>
    </location>
</feature>
<dbReference type="InterPro" id="IPR013783">
    <property type="entry name" value="Ig-like_fold"/>
</dbReference>
<accession>A0A1F5Z2A8</accession>
<dbReference type="PANTHER" id="PTHR43118:SF1">
    <property type="entry name" value="RHAMNOGALACTURONAN LYASE (EUROFUNG)"/>
    <property type="match status" value="1"/>
</dbReference>
<dbReference type="Pfam" id="PF21348">
    <property type="entry name" value="RGL11_C"/>
    <property type="match status" value="1"/>
</dbReference>
<evidence type="ECO:0000313" key="3">
    <source>
        <dbReference type="EMBL" id="OGG06536.1"/>
    </source>
</evidence>
<organism evidence="3 4">
    <name type="scientific">Candidatus Glassbacteria bacterium RIFCSPLOWO2_12_FULL_58_11</name>
    <dbReference type="NCBI Taxonomy" id="1817867"/>
    <lineage>
        <taxon>Bacteria</taxon>
        <taxon>Candidatus Glassiibacteriota</taxon>
    </lineage>
</organism>
<feature type="domain" description="Rhamnogalacturonan I lyase beta-sheet" evidence="1">
    <location>
        <begin position="51"/>
        <end position="138"/>
    </location>
</feature>
<dbReference type="AlphaFoldDB" id="A0A1F5Z2A8"/>
<dbReference type="PANTHER" id="PTHR43118">
    <property type="entry name" value="RHAMNOGALACTURONAN LYASE (EUROFUNG)"/>
    <property type="match status" value="1"/>
</dbReference>
<dbReference type="InterPro" id="IPR034641">
    <property type="entry name" value="RGL11"/>
</dbReference>
<evidence type="ECO:0000259" key="2">
    <source>
        <dbReference type="Pfam" id="PF21348"/>
    </source>
</evidence>
<gene>
    <name evidence="3" type="ORF">A3F83_13020</name>
</gene>
<dbReference type="InterPro" id="IPR049366">
    <property type="entry name" value="RGL11_C"/>
</dbReference>
<dbReference type="STRING" id="1817867.A3F83_13020"/>
<evidence type="ECO:0000259" key="1">
    <source>
        <dbReference type="Pfam" id="PF18370"/>
    </source>
</evidence>
<name>A0A1F5Z2A8_9BACT</name>
<dbReference type="InterPro" id="IPR041624">
    <property type="entry name" value="RGI_lyase"/>
</dbReference>
<dbReference type="Gene3D" id="2.60.40.10">
    <property type="entry name" value="Immunoglobulins"/>
    <property type="match status" value="1"/>
</dbReference>
<reference evidence="3 4" key="1">
    <citation type="journal article" date="2016" name="Nat. Commun.">
        <title>Thousands of microbial genomes shed light on interconnected biogeochemical processes in an aquifer system.</title>
        <authorList>
            <person name="Anantharaman K."/>
            <person name="Brown C.T."/>
            <person name="Hug L.A."/>
            <person name="Sharon I."/>
            <person name="Castelle C.J."/>
            <person name="Probst A.J."/>
            <person name="Thomas B.C."/>
            <person name="Singh A."/>
            <person name="Wilkins M.J."/>
            <person name="Karaoz U."/>
            <person name="Brodie E.L."/>
            <person name="Williams K.H."/>
            <person name="Hubbard S.S."/>
            <person name="Banfield J.F."/>
        </authorList>
    </citation>
    <scope>NUCLEOTIDE SEQUENCE [LARGE SCALE GENOMIC DNA]</scope>
</reference>
<dbReference type="EMBL" id="MFIX01000025">
    <property type="protein sequence ID" value="OGG06536.1"/>
    <property type="molecule type" value="Genomic_DNA"/>
</dbReference>
<dbReference type="Proteomes" id="UP000179129">
    <property type="component" value="Unassembled WGS sequence"/>
</dbReference>
<dbReference type="InterPro" id="IPR028994">
    <property type="entry name" value="Integrin_alpha_N"/>
</dbReference>
<proteinExistence type="predicted"/>
<comment type="caution">
    <text evidence="3">The sequence shown here is derived from an EMBL/GenBank/DDBJ whole genome shotgun (WGS) entry which is preliminary data.</text>
</comment>
<protein>
    <submittedName>
        <fullName evidence="3">Uncharacterized protein</fullName>
    </submittedName>
</protein>
<evidence type="ECO:0000313" key="4">
    <source>
        <dbReference type="Proteomes" id="UP000179129"/>
    </source>
</evidence>
<dbReference type="Pfam" id="PF18370">
    <property type="entry name" value="RGI_lyase"/>
    <property type="match status" value="1"/>
</dbReference>